<name>A0ACB7JAE5_PLECO</name>
<dbReference type="EMBL" id="WQMT02000002">
    <property type="protein sequence ID" value="KAG9227044.1"/>
    <property type="molecule type" value="Genomic_DNA"/>
</dbReference>
<organism evidence="1 2">
    <name type="scientific">Pleurotus cornucopiae</name>
    <name type="common">Cornucopia mushroom</name>
    <dbReference type="NCBI Taxonomy" id="5321"/>
    <lineage>
        <taxon>Eukaryota</taxon>
        <taxon>Fungi</taxon>
        <taxon>Dikarya</taxon>
        <taxon>Basidiomycota</taxon>
        <taxon>Agaricomycotina</taxon>
        <taxon>Agaricomycetes</taxon>
        <taxon>Agaricomycetidae</taxon>
        <taxon>Agaricales</taxon>
        <taxon>Pleurotineae</taxon>
        <taxon>Pleurotaceae</taxon>
        <taxon>Pleurotus</taxon>
    </lineage>
</organism>
<dbReference type="Proteomes" id="UP000824881">
    <property type="component" value="Unassembled WGS sequence"/>
</dbReference>
<comment type="caution">
    <text evidence="1">The sequence shown here is derived from an EMBL/GenBank/DDBJ whole genome shotgun (WGS) entry which is preliminary data.</text>
</comment>
<sequence>MPVPNTHSSCMYDELPDVQRISTGLVDIIEDGITRSASYFDIPLSTTTSYSTFTSWFTPSDSDVPPSSSGDSLTTPAAEVFAATARMPTYGKKLYRKVANRTVPVSTTLPEQYQIVRCEPPDILADLLPLPTQPPDFTPGLRYTQERAGKQ</sequence>
<keyword evidence="2" id="KW-1185">Reference proteome</keyword>
<protein>
    <submittedName>
        <fullName evidence="1">Uncharacterized protein</fullName>
    </submittedName>
</protein>
<gene>
    <name evidence="1" type="ORF">CCMSSC00406_0008244</name>
</gene>
<evidence type="ECO:0000313" key="2">
    <source>
        <dbReference type="Proteomes" id="UP000824881"/>
    </source>
</evidence>
<accession>A0ACB7JAE5</accession>
<reference evidence="1 2" key="1">
    <citation type="journal article" date="2021" name="Appl. Environ. Microbiol.">
        <title>Genetic linkage and physical mapping for an oyster mushroom Pleurotus cornucopiae and QTL analysis for the trait cap color.</title>
        <authorList>
            <person name="Zhang Y."/>
            <person name="Gao W."/>
            <person name="Sonnenberg A."/>
            <person name="Chen Q."/>
            <person name="Zhang J."/>
            <person name="Huang C."/>
        </authorList>
    </citation>
    <scope>NUCLEOTIDE SEQUENCE [LARGE SCALE GENOMIC DNA]</scope>
    <source>
        <strain evidence="1">CCMSSC00406</strain>
    </source>
</reference>
<proteinExistence type="predicted"/>
<evidence type="ECO:0000313" key="1">
    <source>
        <dbReference type="EMBL" id="KAG9227044.1"/>
    </source>
</evidence>